<keyword evidence="3" id="KW-1185">Reference proteome</keyword>
<evidence type="ECO:0000313" key="3">
    <source>
        <dbReference type="Proteomes" id="UP001596333"/>
    </source>
</evidence>
<evidence type="ECO:0000313" key="2">
    <source>
        <dbReference type="EMBL" id="MFC6889996.1"/>
    </source>
</evidence>
<accession>A0ABD5UL55</accession>
<organism evidence="2 3">
    <name type="scientific">Halorubrum trueperi</name>
    <dbReference type="NCBI Taxonomy" id="2004704"/>
    <lineage>
        <taxon>Archaea</taxon>
        <taxon>Methanobacteriati</taxon>
        <taxon>Methanobacteriota</taxon>
        <taxon>Stenosarchaea group</taxon>
        <taxon>Halobacteria</taxon>
        <taxon>Halobacteriales</taxon>
        <taxon>Haloferacaceae</taxon>
        <taxon>Halorubrum</taxon>
    </lineage>
</organism>
<dbReference type="InterPro" id="IPR031329">
    <property type="entry name" value="NEUT/ALK_ceramidase_N"/>
</dbReference>
<comment type="caution">
    <text evidence="2">The sequence shown here is derived from an EMBL/GenBank/DDBJ whole genome shotgun (WGS) entry which is preliminary data.</text>
</comment>
<evidence type="ECO:0000259" key="1">
    <source>
        <dbReference type="Pfam" id="PF04734"/>
    </source>
</evidence>
<dbReference type="Proteomes" id="UP001596333">
    <property type="component" value="Unassembled WGS sequence"/>
</dbReference>
<dbReference type="EMBL" id="JBHSXI010000015">
    <property type="protein sequence ID" value="MFC6889996.1"/>
    <property type="molecule type" value="Genomic_DNA"/>
</dbReference>
<sequence>MTNETAYEMFSSCGMYKHTEFMTQLRAGIATVDITPPVGIAHGNWGAQTHERAAGVDLSLRTTVLALGGDSDSIVIADIDIGNLTYKDAKRTREEISRLVDIPTSNVRLSFSHTHSGPTTRRESWIDEGSEMVEPYLESLPHLIAGAAWEAVESMEPARVAAGTGHSEIAINRRFQRPEDGRMIVGRNPDGPVDYEVGVLRFDTVAGEPLAAVANYACHPITVGPDNDLITPDYPGVVRQTVEESTGATCLFLQGAAGDVGPIHGVAKNGIDEYRPLGRRLGSEVARVWWSLDPRGREERYVETLESGAPLAVYEYDENVPNRSIIVLSREIELPIRDLMSFNEAKDRYEDHRKHLQQLRKEDADNESITNATFRAKRAKQDEKIAGQFGGKETHPIEVQIIVLSPNVAVVGIPGEPFVETGKAIKQKSPFEYTLFSGYSNVSRVAYIPTAKAHEEGGYETRVTPFAPEAADKIVDEVVADLETLQN</sequence>
<protein>
    <submittedName>
        <fullName evidence="2">Neutral/alkaline non-lysosomal ceramidase N-terminal domain-containing protein</fullName>
    </submittedName>
</protein>
<reference evidence="2 3" key="1">
    <citation type="journal article" date="2019" name="Int. J. Syst. Evol. Microbiol.">
        <title>The Global Catalogue of Microorganisms (GCM) 10K type strain sequencing project: providing services to taxonomists for standard genome sequencing and annotation.</title>
        <authorList>
            <consortium name="The Broad Institute Genomics Platform"/>
            <consortium name="The Broad Institute Genome Sequencing Center for Infectious Disease"/>
            <person name="Wu L."/>
            <person name="Ma J."/>
        </authorList>
    </citation>
    <scope>NUCLEOTIDE SEQUENCE [LARGE SCALE GENOMIC DNA]</scope>
    <source>
        <strain evidence="2 3">Y73</strain>
    </source>
</reference>
<dbReference type="RefSeq" id="WP_379769397.1">
    <property type="nucleotide sequence ID" value="NZ_JBHSXI010000015.1"/>
</dbReference>
<feature type="domain" description="Neutral/alkaline non-lysosomal ceramidase N-terminal" evidence="1">
    <location>
        <begin position="27"/>
        <end position="247"/>
    </location>
</feature>
<gene>
    <name evidence="2" type="ORF">ACFQEY_13390</name>
</gene>
<proteinExistence type="predicted"/>
<dbReference type="AlphaFoldDB" id="A0ABD5UL55"/>
<name>A0ABD5UL55_9EURY</name>
<dbReference type="Pfam" id="PF04734">
    <property type="entry name" value="Ceramidase_alk"/>
    <property type="match status" value="1"/>
</dbReference>